<keyword evidence="7" id="KW-0539">Nucleus</keyword>
<dbReference type="GO" id="GO:0000785">
    <property type="term" value="C:chromatin"/>
    <property type="evidence" value="ECO:0007669"/>
    <property type="project" value="TreeGrafter"/>
</dbReference>
<dbReference type="STRING" id="53326.A0A016VZ86"/>
<evidence type="ECO:0000256" key="3">
    <source>
        <dbReference type="ARBA" id="ARBA00022679"/>
    </source>
</evidence>
<dbReference type="GO" id="GO:0007064">
    <property type="term" value="P:mitotic sister chromatid cohesion"/>
    <property type="evidence" value="ECO:0007669"/>
    <property type="project" value="TreeGrafter"/>
</dbReference>
<reference evidence="13" key="1">
    <citation type="journal article" date="2015" name="Nat. Genet.">
        <title>The genome and transcriptome of the zoonotic hookworm Ancylostoma ceylanicum identify infection-specific gene families.</title>
        <authorList>
            <person name="Schwarz E.M."/>
            <person name="Hu Y."/>
            <person name="Antoshechkin I."/>
            <person name="Miller M.M."/>
            <person name="Sternberg P.W."/>
            <person name="Aroian R.V."/>
        </authorList>
    </citation>
    <scope>NUCLEOTIDE SEQUENCE</scope>
    <source>
        <strain evidence="13">HY135</strain>
    </source>
</reference>
<gene>
    <name evidence="12" type="primary">Acey_s0003.g1530</name>
    <name evidence="12" type="synonym">Acey-F08F8.4</name>
    <name evidence="12" type="ORF">Y032_0003g1530</name>
</gene>
<dbReference type="AlphaFoldDB" id="A0A016VZ86"/>
<dbReference type="InterPro" id="IPR028005">
    <property type="entry name" value="AcTrfase_ESCO_Znf_dom"/>
</dbReference>
<accession>A0A016VZ86</accession>
<dbReference type="OrthoDB" id="428854at2759"/>
<protein>
    <recommendedName>
        <fullName evidence="14">N-acetyltransferase ESCO acetyl-transferase domain-containing protein</fullName>
    </recommendedName>
</protein>
<evidence type="ECO:0000256" key="8">
    <source>
        <dbReference type="ARBA" id="ARBA00023306"/>
    </source>
</evidence>
<evidence type="ECO:0000256" key="5">
    <source>
        <dbReference type="ARBA" id="ARBA00022771"/>
    </source>
</evidence>
<comment type="caution">
    <text evidence="12">The sequence shown here is derived from an EMBL/GenBank/DDBJ whole genome shotgun (WGS) entry which is preliminary data.</text>
</comment>
<keyword evidence="6" id="KW-0862">Zinc</keyword>
<keyword evidence="4" id="KW-0479">Metal-binding</keyword>
<evidence type="ECO:0000259" key="10">
    <source>
        <dbReference type="Pfam" id="PF13878"/>
    </source>
</evidence>
<evidence type="ECO:0000259" key="11">
    <source>
        <dbReference type="Pfam" id="PF13880"/>
    </source>
</evidence>
<sequence length="250" mass="28396">MDPQLAVAKKPRVSICETDARQTTLDAGQRKIGGQYCKQCDMMYCIDSITEVVMHDKHHNKYSDVRVVKISPSQLNIWIRKECCYSTDRGYVFRILPDSQSSLKRKTEQIIEDLVNTSVGFSPDLSIWGWDRRRTVWVSVLTEGSSHFIAGIIITEPLESAQYSDSGKELRDGEPIVGVNRIWTHPTARRKGVASELLDVIRQRYFTGNHVPKYRVAFSDPSDDGRRFAEIYVGSTGELAPSFLVYTVTK</sequence>
<dbReference type="EMBL" id="JARK01001339">
    <property type="protein sequence ID" value="EYC32357.1"/>
    <property type="molecule type" value="Genomic_DNA"/>
</dbReference>
<dbReference type="CDD" id="cd04301">
    <property type="entry name" value="NAT_SF"/>
    <property type="match status" value="1"/>
</dbReference>
<keyword evidence="3" id="KW-0808">Transferase</keyword>
<dbReference type="SUPFAM" id="SSF55729">
    <property type="entry name" value="Acyl-CoA N-acyltransferases (Nat)"/>
    <property type="match status" value="1"/>
</dbReference>
<keyword evidence="5" id="KW-0863">Zinc-finger</keyword>
<organism evidence="12 13">
    <name type="scientific">Ancylostoma ceylanicum</name>
    <dbReference type="NCBI Taxonomy" id="53326"/>
    <lineage>
        <taxon>Eukaryota</taxon>
        <taxon>Metazoa</taxon>
        <taxon>Ecdysozoa</taxon>
        <taxon>Nematoda</taxon>
        <taxon>Chromadorea</taxon>
        <taxon>Rhabditida</taxon>
        <taxon>Rhabditina</taxon>
        <taxon>Rhabditomorpha</taxon>
        <taxon>Strongyloidea</taxon>
        <taxon>Ancylostomatidae</taxon>
        <taxon>Ancylostomatinae</taxon>
        <taxon>Ancylostoma</taxon>
    </lineage>
</organism>
<dbReference type="GO" id="GO:0061733">
    <property type="term" value="F:protein-lysine-acetyltransferase activity"/>
    <property type="evidence" value="ECO:0007669"/>
    <property type="project" value="TreeGrafter"/>
</dbReference>
<dbReference type="GO" id="GO:0005634">
    <property type="term" value="C:nucleus"/>
    <property type="evidence" value="ECO:0007669"/>
    <property type="project" value="UniProtKB-SubCell"/>
</dbReference>
<dbReference type="InterPro" id="IPR016181">
    <property type="entry name" value="Acyl_CoA_acyltransferase"/>
</dbReference>
<evidence type="ECO:0008006" key="14">
    <source>
        <dbReference type="Google" id="ProtNLM"/>
    </source>
</evidence>
<evidence type="ECO:0000256" key="2">
    <source>
        <dbReference type="ARBA" id="ARBA00005816"/>
    </source>
</evidence>
<keyword evidence="8" id="KW-0131">Cell cycle</keyword>
<evidence type="ECO:0000256" key="1">
    <source>
        <dbReference type="ARBA" id="ARBA00004123"/>
    </source>
</evidence>
<evidence type="ECO:0000256" key="6">
    <source>
        <dbReference type="ARBA" id="ARBA00022833"/>
    </source>
</evidence>
<evidence type="ECO:0000313" key="13">
    <source>
        <dbReference type="Proteomes" id="UP000024635"/>
    </source>
</evidence>
<comment type="subcellular location">
    <subcellularLocation>
        <location evidence="1">Nucleus</location>
    </subcellularLocation>
</comment>
<evidence type="ECO:0000256" key="7">
    <source>
        <dbReference type="ARBA" id="ARBA00023242"/>
    </source>
</evidence>
<dbReference type="Proteomes" id="UP000024635">
    <property type="component" value="Unassembled WGS sequence"/>
</dbReference>
<proteinExistence type="inferred from homology"/>
<feature type="domain" description="N-acetyltransferase ESCO acetyl-transferase" evidence="11">
    <location>
        <begin position="176"/>
        <end position="246"/>
    </location>
</feature>
<dbReference type="PANTHER" id="PTHR45884:SF2">
    <property type="entry name" value="N-ACETYLTRANSFERASE ECO"/>
    <property type="match status" value="1"/>
</dbReference>
<name>A0A016VZ86_9BILA</name>
<dbReference type="InterPro" id="IPR028009">
    <property type="entry name" value="ESCO_Acetyltransf_dom"/>
</dbReference>
<dbReference type="PANTHER" id="PTHR45884">
    <property type="entry name" value="N-ACETYLTRANSFERASE ECO"/>
    <property type="match status" value="1"/>
</dbReference>
<keyword evidence="9" id="KW-0012">Acyltransferase</keyword>
<comment type="similarity">
    <text evidence="2">Belongs to the acetyltransferase family. ECO subfamily.</text>
</comment>
<dbReference type="Pfam" id="PF13880">
    <property type="entry name" value="Acetyltransf_13"/>
    <property type="match status" value="1"/>
</dbReference>
<keyword evidence="13" id="KW-1185">Reference proteome</keyword>
<dbReference type="GO" id="GO:0008270">
    <property type="term" value="F:zinc ion binding"/>
    <property type="evidence" value="ECO:0007669"/>
    <property type="project" value="UniProtKB-KW"/>
</dbReference>
<feature type="domain" description="N-acetyltransferase ESCO zinc-finger" evidence="10">
    <location>
        <begin position="22"/>
        <end position="61"/>
    </location>
</feature>
<dbReference type="Pfam" id="PF13878">
    <property type="entry name" value="zf-C2H2_3"/>
    <property type="match status" value="1"/>
</dbReference>
<evidence type="ECO:0000313" key="12">
    <source>
        <dbReference type="EMBL" id="EYC32357.1"/>
    </source>
</evidence>
<evidence type="ECO:0000256" key="9">
    <source>
        <dbReference type="ARBA" id="ARBA00023315"/>
    </source>
</evidence>
<evidence type="ECO:0000256" key="4">
    <source>
        <dbReference type="ARBA" id="ARBA00022723"/>
    </source>
</evidence>